<keyword evidence="3" id="KW-1185">Reference proteome</keyword>
<dbReference type="EMBL" id="JACVXA010000054">
    <property type="protein sequence ID" value="MBE3639670.1"/>
    <property type="molecule type" value="Genomic_DNA"/>
</dbReference>
<comment type="caution">
    <text evidence="2">The sequence shown here is derived from an EMBL/GenBank/DDBJ whole genome shotgun (WGS) entry which is preliminary data.</text>
</comment>
<proteinExistence type="predicted"/>
<keyword evidence="1" id="KW-0472">Membrane</keyword>
<feature type="transmembrane region" description="Helical" evidence="1">
    <location>
        <begin position="7"/>
        <end position="28"/>
    </location>
</feature>
<feature type="transmembrane region" description="Helical" evidence="1">
    <location>
        <begin position="40"/>
        <end position="59"/>
    </location>
</feature>
<feature type="transmembrane region" description="Helical" evidence="1">
    <location>
        <begin position="182"/>
        <end position="200"/>
    </location>
</feature>
<sequence length="236" mass="25756">MPALPGLLIEYLVTGAVALLWLLPWLRALAGLPAEMPAEMRTGTILVCLPLLYGLGMVLDRLAKILTAKVPSPRRSLQWHARLPAERAARDHDPDLLERNPFFRGTAQSETLRVGRFRAQAAALVTIHRDMPGLAAELTARSSRDRVARGMALNFLLAALTLLAGAWMPGAQMLAQGTDRPLLLAAGYGAACLTLLWVWAQFDRESYRFELALGAVLAGQEDPPAQDQRRTTDTGT</sequence>
<dbReference type="Proteomes" id="UP000609121">
    <property type="component" value="Unassembled WGS sequence"/>
</dbReference>
<protein>
    <submittedName>
        <fullName evidence="2">Uncharacterized protein</fullName>
    </submittedName>
</protein>
<reference evidence="2" key="1">
    <citation type="submission" date="2020-09" db="EMBL/GenBank/DDBJ databases">
        <title>A novel bacterium of genus Mangrovicoccus, isolated from South China Sea.</title>
        <authorList>
            <person name="Huang H."/>
            <person name="Mo K."/>
            <person name="Hu Y."/>
        </authorList>
    </citation>
    <scope>NUCLEOTIDE SEQUENCE</scope>
    <source>
        <strain evidence="2">HB182678</strain>
    </source>
</reference>
<feature type="transmembrane region" description="Helical" evidence="1">
    <location>
        <begin position="151"/>
        <end position="170"/>
    </location>
</feature>
<evidence type="ECO:0000313" key="3">
    <source>
        <dbReference type="Proteomes" id="UP000609121"/>
    </source>
</evidence>
<name>A0A8J6YXT5_9RHOB</name>
<gene>
    <name evidence="2" type="ORF">ICN82_15825</name>
</gene>
<dbReference type="AlphaFoldDB" id="A0A8J6YXT5"/>
<organism evidence="2 3">
    <name type="scientific">Mangrovicoccus algicola</name>
    <dbReference type="NCBI Taxonomy" id="2771008"/>
    <lineage>
        <taxon>Bacteria</taxon>
        <taxon>Pseudomonadati</taxon>
        <taxon>Pseudomonadota</taxon>
        <taxon>Alphaproteobacteria</taxon>
        <taxon>Rhodobacterales</taxon>
        <taxon>Paracoccaceae</taxon>
        <taxon>Mangrovicoccus</taxon>
    </lineage>
</organism>
<accession>A0A8J6YXT5</accession>
<evidence type="ECO:0000256" key="1">
    <source>
        <dbReference type="SAM" id="Phobius"/>
    </source>
</evidence>
<keyword evidence="1" id="KW-0812">Transmembrane</keyword>
<dbReference type="RefSeq" id="WP_193184545.1">
    <property type="nucleotide sequence ID" value="NZ_JACVXA010000054.1"/>
</dbReference>
<evidence type="ECO:0000313" key="2">
    <source>
        <dbReference type="EMBL" id="MBE3639670.1"/>
    </source>
</evidence>
<keyword evidence="1" id="KW-1133">Transmembrane helix</keyword>